<sequence length="550" mass="58216">MSSAAAAAPTSRLLALWVPDWPVVSLATPSLQTSAGGVGAKNLNPAVQAVAVLGGAGVVAASAPARAAGVTAGMRLRLARSLCPELVVLPPQPEREARAFEPVLEALEELVADPIVARPGLALAGARGPARWAGGEAQLAARITEIVTERTGVEGQVGVAESLLGAVLAARRGVLVPAGEVADFLAPWPMSSLLAALTTRRVRQEAKTLIETFSRLGLRLLGDLAVLPGRDVAARFGPIGLLLHSLASGKEVRSSSQRRPDSDLQVDCELDPPVERSDRAAFAARSLAESLCELLLKRGLAARRLQVQAVCENGAERSRSWVLEGMPTPSDVTDRVRWQLEGWLAGGGEGPASALVHLRLVALDLYPAGAEQRGLWSRSGAHGRQRASRAVERVESLLGVGSVLRPVVVEGWDPRGRVHLLPWGEELMGAQPPSKVTQLPQSWRGALPAPSPAVVLSVPAPAHFVDAAGRDLGVDAHGRLDGIPKVLRIKAGPYAGEQEVSLWAGPWPVAEAWWRPSGGRRRAYLQVVTRSGESLLLVRAGRWWLEGCYN</sequence>
<dbReference type="InterPro" id="IPR043502">
    <property type="entry name" value="DNA/RNA_pol_sf"/>
</dbReference>
<dbReference type="SUPFAM" id="SSF56672">
    <property type="entry name" value="DNA/RNA polymerases"/>
    <property type="match status" value="1"/>
</dbReference>
<dbReference type="InterPro" id="IPR050356">
    <property type="entry name" value="SulA_CellDiv_inhibitor"/>
</dbReference>
<evidence type="ECO:0000259" key="2">
    <source>
        <dbReference type="PROSITE" id="PS50173"/>
    </source>
</evidence>
<dbReference type="Pfam" id="PF00817">
    <property type="entry name" value="IMS"/>
    <property type="match status" value="1"/>
</dbReference>
<dbReference type="EMBL" id="UAPQ01000001">
    <property type="protein sequence ID" value="SPT52425.1"/>
    <property type="molecule type" value="Genomic_DNA"/>
</dbReference>
<dbReference type="Gene3D" id="3.40.1170.60">
    <property type="match status" value="1"/>
</dbReference>
<dbReference type="InterPro" id="IPR001126">
    <property type="entry name" value="UmuC"/>
</dbReference>
<dbReference type="PANTHER" id="PTHR35369:SF2">
    <property type="entry name" value="BLR3025 PROTEIN"/>
    <property type="match status" value="1"/>
</dbReference>
<dbReference type="PANTHER" id="PTHR35369">
    <property type="entry name" value="BLR3025 PROTEIN-RELATED"/>
    <property type="match status" value="1"/>
</dbReference>
<dbReference type="RefSeq" id="WP_111835439.1">
    <property type="nucleotide sequence ID" value="NZ_UAPQ01000001.1"/>
</dbReference>
<evidence type="ECO:0000313" key="3">
    <source>
        <dbReference type="EMBL" id="SPT52425.1"/>
    </source>
</evidence>
<evidence type="ECO:0000313" key="4">
    <source>
        <dbReference type="Proteomes" id="UP000250006"/>
    </source>
</evidence>
<proteinExistence type="predicted"/>
<accession>A0ABY1VJZ6</accession>
<protein>
    <submittedName>
        <fullName evidence="3">DNA polymerase IV</fullName>
    </submittedName>
</protein>
<dbReference type="Proteomes" id="UP000250006">
    <property type="component" value="Unassembled WGS sequence"/>
</dbReference>
<dbReference type="CDD" id="cd03468">
    <property type="entry name" value="PolY_like"/>
    <property type="match status" value="1"/>
</dbReference>
<evidence type="ECO:0000256" key="1">
    <source>
        <dbReference type="ARBA" id="ARBA00022763"/>
    </source>
</evidence>
<dbReference type="PROSITE" id="PS50173">
    <property type="entry name" value="UMUC"/>
    <property type="match status" value="1"/>
</dbReference>
<organism evidence="3 4">
    <name type="scientific">Actinomyces bovis</name>
    <dbReference type="NCBI Taxonomy" id="1658"/>
    <lineage>
        <taxon>Bacteria</taxon>
        <taxon>Bacillati</taxon>
        <taxon>Actinomycetota</taxon>
        <taxon>Actinomycetes</taxon>
        <taxon>Actinomycetales</taxon>
        <taxon>Actinomycetaceae</taxon>
        <taxon>Actinomyces</taxon>
    </lineage>
</organism>
<gene>
    <name evidence="3" type="ORF">NCTC11535_00074</name>
</gene>
<keyword evidence="1" id="KW-0227">DNA damage</keyword>
<name>A0ABY1VJZ6_9ACTO</name>
<keyword evidence="4" id="KW-1185">Reference proteome</keyword>
<reference evidence="3 4" key="1">
    <citation type="submission" date="2018-06" db="EMBL/GenBank/DDBJ databases">
        <authorList>
            <consortium name="Pathogen Informatics"/>
            <person name="Doyle S."/>
        </authorList>
    </citation>
    <scope>NUCLEOTIDE SEQUENCE [LARGE SCALE GENOMIC DNA]</scope>
    <source>
        <strain evidence="3 4">NCTC11535</strain>
    </source>
</reference>
<comment type="caution">
    <text evidence="3">The sequence shown here is derived from an EMBL/GenBank/DDBJ whole genome shotgun (WGS) entry which is preliminary data.</text>
</comment>
<feature type="domain" description="UmuC" evidence="2">
    <location>
        <begin position="50"/>
        <end position="171"/>
    </location>
</feature>